<organism evidence="2 3">
    <name type="scientific">candidate division WOR-1 bacterium RIFOXYB2_FULL_36_35</name>
    <dbReference type="NCBI Taxonomy" id="1802578"/>
    <lineage>
        <taxon>Bacteria</taxon>
        <taxon>Bacillati</taxon>
        <taxon>Saganbacteria</taxon>
    </lineage>
</organism>
<proteinExistence type="predicted"/>
<accession>A0A1F4S210</accession>
<evidence type="ECO:0000256" key="1">
    <source>
        <dbReference type="SAM" id="Coils"/>
    </source>
</evidence>
<keyword evidence="1" id="KW-0175">Coiled coil</keyword>
<sequence>MVNPIKNKLLQRAVMSMTGNKFSCTPGGRLFRVALRDALVPAVGNNLRLATHLASDRSLVTGDGKLDLDIFQAKVGPLSEGTIELLKARDLVGKKSSIPGLLNSLIDRFGAANPESNLVVCTGLNPGLIEDAKAERAKLDHVHLKGDEVRPEASGGGAESTSVAASGGGSGGYLTNAVMRDRVTNFKRLLSSSVREEEKEDVLNRYINGERLTDIYTARKVFERLLKSERLGSLAGDALRVLKGDPSPLATGDQQKLVSDELNVLKNGIMNRFVEFLEGGEDGLIYYLAYLVLSENGADYAKKVALPTNLRNALDVGCKAIKSQDAFEKSKNPKRADSKVPDLVGGSFVRFCLAEESTPSKVGISFDHLLNVFTDPGSSRVIRKSVTKILASMFAGREQEVLSYAKAALLSDDRRVIEDGLVLARALYPTLGDKEDKIELRKCIEDLYRRKANKQRDVETELDTSIEETLIFLEQTTLCRANRVWAKTNVLSRLGLNDRLEKIRCDLSKEKKVQLREPSADPLPDEDDRSTFEYLQKLKTGKIKLIKLCVEGGMDEYVCAEEIGENKIRFLGKKEEDGNRRIQDGIIQKDGSIIVKDQVVGDYVGQYKVDHVQFLATEYETDASGRERARLTLESVLKNGFLRAVTRSEDDGVVTVGSTDKDDIRKDQNEALALGSVAGLVQMSLIAEKKYHMFNGGKIVIFVSKGGKGTRMGVESTAEDIDKGFTAVLNSTQETCSFTCVVPIAIQLPNAGKDFAILAGCDQNLWFFFNIITAPIRVGEKYLRDANEGIIVFSSKVEIEGKPDTQYGSILDLGHLLVLMGCLYDMEEKPKEIEKLRRVVRRLVLEMAGYAVDISDEQLGKMAVGEVYKEAGKVILKDLSLDFDRFNLFITGKFVHKAGVHVPEWLKEALDTTDKMRDLKKIGKAEEAWTTLVFAAGRSATKKEWDEIGKELGITLKYAEAWKVLRDVADGFIHSYLNTFLYALKQVLLRDLGGELSRMSFTVLDDGRQIELMNLLSKNPWYDWAGVFIRAMFEGFREARNKKRAALLEEVKELEKTRTDLLALIDKMQDYPELQDKFKEEFGFNDFEVTEGYVRNLKVDKRDCVVIAGTPLERLIRARAWMKVREKDEFKHVDPRDWFDYMRVSLKAYRLHNVAVAVGSRFNDGGTIVDSHQEHFDLMHQNAAFRDAKRLQQQASLYPYNLVPGIELAGVSIKKEDTRAELDVKLVKKLLINITRLNLDQNNLLGLDSLGEDSLANKVLQEYFEDLSSDELRLKAVKMNLFGSIGRPEPLAGQRESTEDELRRKLELLIMTKGKAVVLDRGEEIKTKTIKIGAQKAQMIRVGAKKVEKAELGDDFYTALLAQGFIDGEGYTIPEKFDSYVVHFRRDFNLEGLNVGERDQADKKDKIFEILQKYHGVVIWDLEHSYVAGDLPSGSVVNPWVIVNKAKVAKPLYIPHYKLINGLDYEDPVILMPTVFQTLEDGSLPTHERIGRGAIGVIYKKKSTRDDTVARYVLGHMGNAEDAELEGLTLALEQDVADADVRFPDGRRVDAAQYISTKEKLKPEDVIFGAGQLWKSLGNLLENYYEGTPKQIWDR</sequence>
<comment type="caution">
    <text evidence="2">The sequence shown here is derived from an EMBL/GenBank/DDBJ whole genome shotgun (WGS) entry which is preliminary data.</text>
</comment>
<evidence type="ECO:0000313" key="3">
    <source>
        <dbReference type="Proteomes" id="UP000177905"/>
    </source>
</evidence>
<reference evidence="2 3" key="1">
    <citation type="journal article" date="2016" name="Nat. Commun.">
        <title>Thousands of microbial genomes shed light on interconnected biogeochemical processes in an aquifer system.</title>
        <authorList>
            <person name="Anantharaman K."/>
            <person name="Brown C.T."/>
            <person name="Hug L.A."/>
            <person name="Sharon I."/>
            <person name="Castelle C.J."/>
            <person name="Probst A.J."/>
            <person name="Thomas B.C."/>
            <person name="Singh A."/>
            <person name="Wilkins M.J."/>
            <person name="Karaoz U."/>
            <person name="Brodie E.L."/>
            <person name="Williams K.H."/>
            <person name="Hubbard S.S."/>
            <person name="Banfield J.F."/>
        </authorList>
    </citation>
    <scope>NUCLEOTIDE SEQUENCE [LARGE SCALE GENOMIC DNA]</scope>
</reference>
<dbReference type="Proteomes" id="UP000177905">
    <property type="component" value="Unassembled WGS sequence"/>
</dbReference>
<dbReference type="EMBL" id="MEUA01000037">
    <property type="protein sequence ID" value="OGC14427.1"/>
    <property type="molecule type" value="Genomic_DNA"/>
</dbReference>
<protein>
    <submittedName>
        <fullName evidence="2">Uncharacterized protein</fullName>
    </submittedName>
</protein>
<evidence type="ECO:0000313" key="2">
    <source>
        <dbReference type="EMBL" id="OGC14427.1"/>
    </source>
</evidence>
<name>A0A1F4S210_UNCSA</name>
<feature type="coiled-coil region" evidence="1">
    <location>
        <begin position="1037"/>
        <end position="1064"/>
    </location>
</feature>
<gene>
    <name evidence="2" type="ORF">A2290_08380</name>
</gene>